<dbReference type="InterPro" id="IPR030378">
    <property type="entry name" value="G_CP_dom"/>
</dbReference>
<dbReference type="Gene3D" id="3.40.50.300">
    <property type="entry name" value="P-loop containing nucleotide triphosphate hydrolases"/>
    <property type="match status" value="1"/>
</dbReference>
<sequence>MSTCIYYDGVTVRTKLSSGLTFPFIMVLSKNSRESKTRSSTASANISLKKVKGENFYRNAKQASRLKMLNGGKPVRDRDGKIIQAAAFQKGEDETKPGRVQPDRRWFGNTRVISQTALDHFRTSLATKKDDPYSVLLRRNKLPMALLDDAANPHTQKRSHIVETEPFSETFGPKAQRKRARLDAADFEELGKLGAAAEDANDITAATENVIEPLASSIVEPQTHADYNEPIYAKGTSRRIYGELYKVIDSSDVILHILDARDPMGTLCESVLEYIKKEKAHKQVVLVINKCDLVPNWVTARYIQHLTPRYPTIAFHASPNHSFGKGSLIQLLRQFSQLHSDKKQISVGFVGYPNVGKSSVINTLKSGKVCRVAPVPGETKVWQYITLTRRIYLIDCPGIVPTSAHDSQTSTVLKGVVRVEALPTPSEHIPALMERVKPLYLSRTYGIPLPNPDDPTQSWEPEALLDQLARMKGRLLKHGEPDVDSVAKIILSDWVRGRIPFFVPPPERSEALNMAEEKAKKIKARNESKGKDKALDETMDAEESRPKVKQNLGSIMQKNTFLAEDIQPLEEEYIAVSVDNEEEGIEDGSGDEPEGDSGDEEELTWNDVFEGIKERPDELQESAAEIGADHDDKETEAAPSKELRMSTNKRKATNFYSTANVKNKNRSKASHMKGLPIGKRRR</sequence>
<accession>A0ABQ8QNY5</accession>
<comment type="caution">
    <text evidence="10">The sequence shown here is derived from an EMBL/GenBank/DDBJ whole genome shotgun (WGS) entry which is preliminary data.</text>
</comment>
<comment type="similarity">
    <text evidence="7">Belongs to the TRAFAC class YlqF/YawG GTPase family. NOG2 subfamily.</text>
</comment>
<dbReference type="InterPro" id="IPR027417">
    <property type="entry name" value="P-loop_NTPase"/>
</dbReference>
<keyword evidence="6 7" id="KW-0539">Nucleus</keyword>
<evidence type="ECO:0000256" key="6">
    <source>
        <dbReference type="ARBA" id="ARBA00023242"/>
    </source>
</evidence>
<keyword evidence="4 7" id="KW-0547">Nucleotide-binding</keyword>
<dbReference type="PRINTS" id="PR00326">
    <property type="entry name" value="GTP1OBG"/>
</dbReference>
<evidence type="ECO:0000256" key="5">
    <source>
        <dbReference type="ARBA" id="ARBA00023134"/>
    </source>
</evidence>
<dbReference type="InterPro" id="IPR024929">
    <property type="entry name" value="GNL2_CP_dom"/>
</dbReference>
<feature type="region of interest" description="Disordered" evidence="8">
    <location>
        <begin position="521"/>
        <end position="551"/>
    </location>
</feature>
<evidence type="ECO:0000256" key="1">
    <source>
        <dbReference type="ARBA" id="ARBA00003892"/>
    </source>
</evidence>
<dbReference type="Pfam" id="PF01926">
    <property type="entry name" value="MMR_HSR1"/>
    <property type="match status" value="1"/>
</dbReference>
<evidence type="ECO:0000256" key="4">
    <source>
        <dbReference type="ARBA" id="ARBA00022741"/>
    </source>
</evidence>
<name>A0ABQ8QNY5_9AGAR</name>
<comment type="subcellular location">
    <subcellularLocation>
        <location evidence="2 7">Nucleus</location>
        <location evidence="2 7">Nucleolus</location>
    </subcellularLocation>
</comment>
<protein>
    <recommendedName>
        <fullName evidence="3 7">Nucleolar GTP-binding protein 2</fullName>
    </recommendedName>
</protein>
<proteinExistence type="inferred from homology"/>
<keyword evidence="11" id="KW-1185">Reference proteome</keyword>
<dbReference type="InterPro" id="IPR012971">
    <property type="entry name" value="NOG2_N_dom"/>
</dbReference>
<dbReference type="EMBL" id="MU790525">
    <property type="protein sequence ID" value="KAJ4000235.1"/>
    <property type="molecule type" value="Genomic_DNA"/>
</dbReference>
<dbReference type="PANTHER" id="PTHR11089:SF9">
    <property type="entry name" value="NUCLEOLAR GTP-BINDING PROTEIN 2"/>
    <property type="match status" value="1"/>
</dbReference>
<dbReference type="PANTHER" id="PTHR11089">
    <property type="entry name" value="GTP-BINDING PROTEIN-RELATED"/>
    <property type="match status" value="1"/>
</dbReference>
<evidence type="ECO:0000256" key="8">
    <source>
        <dbReference type="SAM" id="MobiDB-lite"/>
    </source>
</evidence>
<evidence type="ECO:0000259" key="9">
    <source>
        <dbReference type="PROSITE" id="PS51721"/>
    </source>
</evidence>
<feature type="region of interest" description="Disordered" evidence="8">
    <location>
        <begin position="578"/>
        <end position="682"/>
    </location>
</feature>
<dbReference type="InterPro" id="IPR006073">
    <property type="entry name" value="GTP-bd"/>
</dbReference>
<keyword evidence="5 7" id="KW-0342">GTP-binding</keyword>
<evidence type="ECO:0000313" key="10">
    <source>
        <dbReference type="EMBL" id="KAJ4000235.1"/>
    </source>
</evidence>
<dbReference type="PROSITE" id="PS51721">
    <property type="entry name" value="G_CP"/>
    <property type="match status" value="1"/>
</dbReference>
<dbReference type="Proteomes" id="UP001163828">
    <property type="component" value="Unassembled WGS sequence"/>
</dbReference>
<feature type="compositionally biased region" description="Acidic residues" evidence="8">
    <location>
        <begin position="578"/>
        <end position="604"/>
    </location>
</feature>
<dbReference type="Pfam" id="PF08153">
    <property type="entry name" value="NGP1NT"/>
    <property type="match status" value="1"/>
</dbReference>
<evidence type="ECO:0000256" key="3">
    <source>
        <dbReference type="ARBA" id="ARBA00022127"/>
    </source>
</evidence>
<evidence type="ECO:0000256" key="2">
    <source>
        <dbReference type="ARBA" id="ARBA00004604"/>
    </source>
</evidence>
<dbReference type="InterPro" id="IPR050755">
    <property type="entry name" value="TRAFAC_YlqF/YawG_RiboMat"/>
</dbReference>
<evidence type="ECO:0000256" key="7">
    <source>
        <dbReference type="RuleBase" id="RU364023"/>
    </source>
</evidence>
<dbReference type="SUPFAM" id="SSF52540">
    <property type="entry name" value="P-loop containing nucleoside triphosphate hydrolases"/>
    <property type="match status" value="1"/>
</dbReference>
<dbReference type="Gene3D" id="1.10.1580.10">
    <property type="match status" value="1"/>
</dbReference>
<reference evidence="10" key="1">
    <citation type="submission" date="2022-08" db="EMBL/GenBank/DDBJ databases">
        <authorList>
            <consortium name="DOE Joint Genome Institute"/>
            <person name="Min B."/>
            <person name="Riley R."/>
            <person name="Sierra-Patev S."/>
            <person name="Naranjo-Ortiz M."/>
            <person name="Looney B."/>
            <person name="Konkel Z."/>
            <person name="Slot J.C."/>
            <person name="Sakamoto Y."/>
            <person name="Steenwyk J.L."/>
            <person name="Rokas A."/>
            <person name="Carro J."/>
            <person name="Camarero S."/>
            <person name="Ferreira P."/>
            <person name="Molpeceres G."/>
            <person name="Ruiz-Duenas F.J."/>
            <person name="Serrano A."/>
            <person name="Henrissat B."/>
            <person name="Drula E."/>
            <person name="Hughes K.W."/>
            <person name="Mata J.L."/>
            <person name="Ishikawa N.K."/>
            <person name="Vargas-Isla R."/>
            <person name="Ushijima S."/>
            <person name="Smith C.A."/>
            <person name="Ahrendt S."/>
            <person name="Andreopoulos W."/>
            <person name="He G."/>
            <person name="Labutti K."/>
            <person name="Lipzen A."/>
            <person name="Ng V."/>
            <person name="Sandor L."/>
            <person name="Barry K."/>
            <person name="Martinez A.T."/>
            <person name="Xiao Y."/>
            <person name="Gibbons J.G."/>
            <person name="Terashima K."/>
            <person name="Hibbett D.S."/>
            <person name="Grigoriev I.V."/>
        </authorList>
    </citation>
    <scope>NUCLEOTIDE SEQUENCE</scope>
    <source>
        <strain evidence="10">TFB10827</strain>
    </source>
</reference>
<feature type="domain" description="CP-type G" evidence="9">
    <location>
        <begin position="241"/>
        <end position="402"/>
    </location>
</feature>
<comment type="function">
    <text evidence="1 7">GTPase that associates with pre-60S ribosomal subunits in the nucleolus and is required for their nuclear export and maturation.</text>
</comment>
<feature type="compositionally biased region" description="Basic and acidic residues" evidence="8">
    <location>
        <begin position="627"/>
        <end position="644"/>
    </location>
</feature>
<dbReference type="InterPro" id="IPR023179">
    <property type="entry name" value="GTP-bd_ortho_bundle_sf"/>
</dbReference>
<evidence type="ECO:0000313" key="11">
    <source>
        <dbReference type="Proteomes" id="UP001163828"/>
    </source>
</evidence>
<feature type="compositionally biased region" description="Basic and acidic residues" evidence="8">
    <location>
        <begin position="521"/>
        <end position="546"/>
    </location>
</feature>
<gene>
    <name evidence="10" type="ORF">F5050DRAFT_1732598</name>
</gene>
<organism evidence="10 11">
    <name type="scientific">Lentinula boryana</name>
    <dbReference type="NCBI Taxonomy" id="40481"/>
    <lineage>
        <taxon>Eukaryota</taxon>
        <taxon>Fungi</taxon>
        <taxon>Dikarya</taxon>
        <taxon>Basidiomycota</taxon>
        <taxon>Agaricomycotina</taxon>
        <taxon>Agaricomycetes</taxon>
        <taxon>Agaricomycetidae</taxon>
        <taxon>Agaricales</taxon>
        <taxon>Marasmiineae</taxon>
        <taxon>Omphalotaceae</taxon>
        <taxon>Lentinula</taxon>
    </lineage>
</organism>
<dbReference type="CDD" id="cd01858">
    <property type="entry name" value="NGP_1"/>
    <property type="match status" value="1"/>
</dbReference>